<feature type="chain" id="PRO_5041249755" evidence="2">
    <location>
        <begin position="25"/>
        <end position="201"/>
    </location>
</feature>
<evidence type="ECO:0000256" key="1">
    <source>
        <dbReference type="SAM" id="MobiDB-lite"/>
    </source>
</evidence>
<keyword evidence="4" id="KW-1185">Reference proteome</keyword>
<dbReference type="Proteomes" id="UP001168821">
    <property type="component" value="Unassembled WGS sequence"/>
</dbReference>
<dbReference type="EMBL" id="JALNTZ010000002">
    <property type="protein sequence ID" value="KAJ3660691.1"/>
    <property type="molecule type" value="Genomic_DNA"/>
</dbReference>
<evidence type="ECO:0000313" key="3">
    <source>
        <dbReference type="EMBL" id="KAJ3660691.1"/>
    </source>
</evidence>
<organism evidence="3 4">
    <name type="scientific">Zophobas morio</name>
    <dbReference type="NCBI Taxonomy" id="2755281"/>
    <lineage>
        <taxon>Eukaryota</taxon>
        <taxon>Metazoa</taxon>
        <taxon>Ecdysozoa</taxon>
        <taxon>Arthropoda</taxon>
        <taxon>Hexapoda</taxon>
        <taxon>Insecta</taxon>
        <taxon>Pterygota</taxon>
        <taxon>Neoptera</taxon>
        <taxon>Endopterygota</taxon>
        <taxon>Coleoptera</taxon>
        <taxon>Polyphaga</taxon>
        <taxon>Cucujiformia</taxon>
        <taxon>Tenebrionidae</taxon>
        <taxon>Zophobas</taxon>
    </lineage>
</organism>
<accession>A0AA38ISH1</accession>
<gene>
    <name evidence="3" type="ORF">Zmor_005129</name>
</gene>
<reference evidence="3" key="1">
    <citation type="journal article" date="2023" name="G3 (Bethesda)">
        <title>Whole genome assemblies of Zophobas morio and Tenebrio molitor.</title>
        <authorList>
            <person name="Kaur S."/>
            <person name="Stinson S.A."/>
            <person name="diCenzo G.C."/>
        </authorList>
    </citation>
    <scope>NUCLEOTIDE SEQUENCE</scope>
    <source>
        <strain evidence="3">QUZm001</strain>
    </source>
</reference>
<protein>
    <submittedName>
        <fullName evidence="3">Uncharacterized protein</fullName>
    </submittedName>
</protein>
<feature type="signal peptide" evidence="2">
    <location>
        <begin position="1"/>
        <end position="24"/>
    </location>
</feature>
<dbReference type="AlphaFoldDB" id="A0AA38ISH1"/>
<feature type="region of interest" description="Disordered" evidence="1">
    <location>
        <begin position="168"/>
        <end position="201"/>
    </location>
</feature>
<evidence type="ECO:0000256" key="2">
    <source>
        <dbReference type="SAM" id="SignalP"/>
    </source>
</evidence>
<keyword evidence="2" id="KW-0732">Signal</keyword>
<evidence type="ECO:0000313" key="4">
    <source>
        <dbReference type="Proteomes" id="UP001168821"/>
    </source>
</evidence>
<feature type="compositionally biased region" description="Basic and acidic residues" evidence="1">
    <location>
        <begin position="179"/>
        <end position="201"/>
    </location>
</feature>
<proteinExistence type="predicted"/>
<sequence>MSPSSKIFLLAALFSVIYLTTVTCQSTENTDKAVSEESTTENVNDTVPQDLYVIKTIVYEVGILTDATNDTDNNTETHEQVDVSFYDPSTNGSVIDLSKIPVPIQTNVSGVTITGLLPGADLASILLPPGDKPVAVLPKKQITVTQNVSTTDPDRGSEIITNLPKILGLTKKNSSETSESTKKEEKEKEENKEKEYFYLEK</sequence>
<comment type="caution">
    <text evidence="3">The sequence shown here is derived from an EMBL/GenBank/DDBJ whole genome shotgun (WGS) entry which is preliminary data.</text>
</comment>
<name>A0AA38ISH1_9CUCU</name>